<comment type="caution">
    <text evidence="2">The sequence shown here is derived from an EMBL/GenBank/DDBJ whole genome shotgun (WGS) entry which is preliminary data.</text>
</comment>
<dbReference type="EMBL" id="JACEIK010000304">
    <property type="protein sequence ID" value="MCD7454487.1"/>
    <property type="molecule type" value="Genomic_DNA"/>
</dbReference>
<organism evidence="2 3">
    <name type="scientific">Datura stramonium</name>
    <name type="common">Jimsonweed</name>
    <name type="synonym">Common thornapple</name>
    <dbReference type="NCBI Taxonomy" id="4076"/>
    <lineage>
        <taxon>Eukaryota</taxon>
        <taxon>Viridiplantae</taxon>
        <taxon>Streptophyta</taxon>
        <taxon>Embryophyta</taxon>
        <taxon>Tracheophyta</taxon>
        <taxon>Spermatophyta</taxon>
        <taxon>Magnoliopsida</taxon>
        <taxon>eudicotyledons</taxon>
        <taxon>Gunneridae</taxon>
        <taxon>Pentapetalae</taxon>
        <taxon>asterids</taxon>
        <taxon>lamiids</taxon>
        <taxon>Solanales</taxon>
        <taxon>Solanaceae</taxon>
        <taxon>Solanoideae</taxon>
        <taxon>Datureae</taxon>
        <taxon>Datura</taxon>
    </lineage>
</organism>
<gene>
    <name evidence="2" type="ORF">HAX54_025066</name>
</gene>
<feature type="region of interest" description="Disordered" evidence="1">
    <location>
        <begin position="88"/>
        <end position="107"/>
    </location>
</feature>
<evidence type="ECO:0000256" key="1">
    <source>
        <dbReference type="SAM" id="MobiDB-lite"/>
    </source>
</evidence>
<evidence type="ECO:0000313" key="2">
    <source>
        <dbReference type="EMBL" id="MCD7454487.1"/>
    </source>
</evidence>
<accession>A0ABS8S6D1</accession>
<reference evidence="2 3" key="1">
    <citation type="journal article" date="2021" name="BMC Genomics">
        <title>Datura genome reveals duplications of psychoactive alkaloid biosynthetic genes and high mutation rate following tissue culture.</title>
        <authorList>
            <person name="Rajewski A."/>
            <person name="Carter-House D."/>
            <person name="Stajich J."/>
            <person name="Litt A."/>
        </authorList>
    </citation>
    <scope>NUCLEOTIDE SEQUENCE [LARGE SCALE GENOMIC DNA]</scope>
    <source>
        <strain evidence="2">AR-01</strain>
    </source>
</reference>
<protein>
    <submittedName>
        <fullName evidence="2">Uncharacterized protein</fullName>
    </submittedName>
</protein>
<sequence>MANLHNLLPISVPADRIFRRLNSNFDGEEKIGCDVAGAGSRGEWKRRGGRFGGVRVREVMTSRWRWWCLAGRWNEGEGCVVVIGRREKDEGEGKGRERCDAKVTVRK</sequence>
<dbReference type="Proteomes" id="UP000823775">
    <property type="component" value="Unassembled WGS sequence"/>
</dbReference>
<name>A0ABS8S6D1_DATST</name>
<proteinExistence type="predicted"/>
<keyword evidence="3" id="KW-1185">Reference proteome</keyword>
<evidence type="ECO:0000313" key="3">
    <source>
        <dbReference type="Proteomes" id="UP000823775"/>
    </source>
</evidence>